<name>C1N8R4_MICPC</name>
<reference evidence="2 3" key="1">
    <citation type="journal article" date="2009" name="Science">
        <title>Green evolution and dynamic adaptations revealed by genomes of the marine picoeukaryotes Micromonas.</title>
        <authorList>
            <person name="Worden A.Z."/>
            <person name="Lee J.H."/>
            <person name="Mock T."/>
            <person name="Rouze P."/>
            <person name="Simmons M.P."/>
            <person name="Aerts A.L."/>
            <person name="Allen A.E."/>
            <person name="Cuvelier M.L."/>
            <person name="Derelle E."/>
            <person name="Everett M.V."/>
            <person name="Foulon E."/>
            <person name="Grimwood J."/>
            <person name="Gundlach H."/>
            <person name="Henrissat B."/>
            <person name="Napoli C."/>
            <person name="McDonald S.M."/>
            <person name="Parker M.S."/>
            <person name="Rombauts S."/>
            <person name="Salamov A."/>
            <person name="Von Dassow P."/>
            <person name="Badger J.H."/>
            <person name="Coutinho P.M."/>
            <person name="Demir E."/>
            <person name="Dubchak I."/>
            <person name="Gentemann C."/>
            <person name="Eikrem W."/>
            <person name="Gready J.E."/>
            <person name="John U."/>
            <person name="Lanier W."/>
            <person name="Lindquist E.A."/>
            <person name="Lucas S."/>
            <person name="Mayer K.F."/>
            <person name="Moreau H."/>
            <person name="Not F."/>
            <person name="Otillar R."/>
            <person name="Panaud O."/>
            <person name="Pangilinan J."/>
            <person name="Paulsen I."/>
            <person name="Piegu B."/>
            <person name="Poliakov A."/>
            <person name="Robbens S."/>
            <person name="Schmutz J."/>
            <person name="Toulza E."/>
            <person name="Wyss T."/>
            <person name="Zelensky A."/>
            <person name="Zhou K."/>
            <person name="Armbrust E.V."/>
            <person name="Bhattacharya D."/>
            <person name="Goodenough U.W."/>
            <person name="Van de Peer Y."/>
            <person name="Grigoriev I.V."/>
        </authorList>
    </citation>
    <scope>NUCLEOTIDE SEQUENCE [LARGE SCALE GENOMIC DNA]</scope>
    <source>
        <strain evidence="2 3">CCMP1545</strain>
    </source>
</reference>
<organism evidence="3">
    <name type="scientific">Micromonas pusilla (strain CCMP1545)</name>
    <name type="common">Picoplanktonic green alga</name>
    <dbReference type="NCBI Taxonomy" id="564608"/>
    <lineage>
        <taxon>Eukaryota</taxon>
        <taxon>Viridiplantae</taxon>
        <taxon>Chlorophyta</taxon>
        <taxon>Mamiellophyceae</taxon>
        <taxon>Mamiellales</taxon>
        <taxon>Mamiellaceae</taxon>
        <taxon>Micromonas</taxon>
    </lineage>
</organism>
<dbReference type="Proteomes" id="UP000001876">
    <property type="component" value="Unassembled WGS sequence"/>
</dbReference>
<dbReference type="AlphaFoldDB" id="C1N8R4"/>
<gene>
    <name evidence="2" type="ORF">MICPUCDRAFT_66469</name>
</gene>
<feature type="compositionally biased region" description="Low complexity" evidence="1">
    <location>
        <begin position="43"/>
        <end position="70"/>
    </location>
</feature>
<dbReference type="eggNOG" id="ENOG502S5SR">
    <property type="taxonomic scope" value="Eukaryota"/>
</dbReference>
<evidence type="ECO:0000256" key="1">
    <source>
        <dbReference type="SAM" id="MobiDB-lite"/>
    </source>
</evidence>
<dbReference type="RefSeq" id="XP_003064320.1">
    <property type="nucleotide sequence ID" value="XM_003064274.1"/>
</dbReference>
<dbReference type="OMA" id="GVGVFSH"/>
<sequence>MATAATSVALVASSTRRARRPRWTSCPTRCGASPFGGGEIPPAGGSAFGSATTKTSGSASPFGGAGSSSATDPFETGARRRPLSSVSVSSNDTARRADVDAALIQQPSFTLAGTRDRKPTNETSSPAQPSSSSSSSSTSVSYRAWDDVEVYEVPDDLRRAGSSRVEEHVTFYGLDELFPGSGLGETFNASAAFRTAIRAAMREDMFVPDPSKSDKINTAISSLGCSVMVNWKRSKSGYAALTKVFESNGVRGVTGEAFILALGGLCGTESHGSLIDITGTGRRKERHSWHQDSGLDRRTVMLGFPPSDGFDGVGVFSHAAKLSHPLRRADGDDAEGAVIQWEDFDAGELPVEVIGRPEYRPGHEVMVYCDATHVHSAPDETNRESVWRFM</sequence>
<feature type="region of interest" description="Disordered" evidence="1">
    <location>
        <begin position="1"/>
        <end position="139"/>
    </location>
</feature>
<keyword evidence="3" id="KW-1185">Reference proteome</keyword>
<dbReference type="GeneID" id="9689934"/>
<dbReference type="OrthoDB" id="497525at2759"/>
<evidence type="ECO:0000313" key="2">
    <source>
        <dbReference type="EMBL" id="EEH51225.1"/>
    </source>
</evidence>
<feature type="compositionally biased region" description="Low complexity" evidence="1">
    <location>
        <begin position="1"/>
        <end position="15"/>
    </location>
</feature>
<dbReference type="EMBL" id="GG663751">
    <property type="protein sequence ID" value="EEH51225.1"/>
    <property type="molecule type" value="Genomic_DNA"/>
</dbReference>
<proteinExistence type="predicted"/>
<dbReference type="KEGG" id="mpp:MICPUCDRAFT_66469"/>
<feature type="compositionally biased region" description="Low complexity" evidence="1">
    <location>
        <begin position="123"/>
        <end position="139"/>
    </location>
</feature>
<evidence type="ECO:0000313" key="3">
    <source>
        <dbReference type="Proteomes" id="UP000001876"/>
    </source>
</evidence>
<protein>
    <submittedName>
        <fullName evidence="2">Predicted protein</fullName>
    </submittedName>
</protein>
<accession>C1N8R4</accession>